<accession>A0AAX6MZM6</accession>
<feature type="signal peptide" evidence="8">
    <location>
        <begin position="1"/>
        <end position="21"/>
    </location>
</feature>
<feature type="chain" id="PRO_5043500749" evidence="8">
    <location>
        <begin position="22"/>
        <end position="406"/>
    </location>
</feature>
<dbReference type="Gene3D" id="3.40.50.200">
    <property type="entry name" value="Peptidase S8/S53 domain"/>
    <property type="match status" value="1"/>
</dbReference>
<comment type="caution">
    <text evidence="11">The sequence shown here is derived from an EMBL/GenBank/DDBJ whole genome shotgun (WGS) entry which is preliminary data.</text>
</comment>
<keyword evidence="3 8" id="KW-0732">Signal</keyword>
<dbReference type="InterPro" id="IPR034193">
    <property type="entry name" value="PCSK9_ProteinaseK-like"/>
</dbReference>
<feature type="active site" description="Charge relay system" evidence="6">
    <location>
        <position position="193"/>
    </location>
</feature>
<evidence type="ECO:0000259" key="10">
    <source>
        <dbReference type="Pfam" id="PF05922"/>
    </source>
</evidence>
<dbReference type="InterPro" id="IPR050131">
    <property type="entry name" value="Peptidase_S8_subtilisin-like"/>
</dbReference>
<keyword evidence="5 6" id="KW-0720">Serine protease</keyword>
<dbReference type="PROSITE" id="PS00136">
    <property type="entry name" value="SUBTILASE_ASP"/>
    <property type="match status" value="1"/>
</dbReference>
<name>A0AAX6MZM6_9PEZI</name>
<dbReference type="GO" id="GO:0005576">
    <property type="term" value="C:extracellular region"/>
    <property type="evidence" value="ECO:0007669"/>
    <property type="project" value="UniProtKB-ARBA"/>
</dbReference>
<dbReference type="Pfam" id="PF00082">
    <property type="entry name" value="Peptidase_S8"/>
    <property type="match status" value="1"/>
</dbReference>
<dbReference type="Proteomes" id="UP001369815">
    <property type="component" value="Unassembled WGS sequence"/>
</dbReference>
<dbReference type="PROSITE" id="PS00137">
    <property type="entry name" value="SUBTILASE_HIS"/>
    <property type="match status" value="1"/>
</dbReference>
<dbReference type="PRINTS" id="PR00723">
    <property type="entry name" value="SUBTILISIN"/>
</dbReference>
<dbReference type="FunFam" id="3.40.50.200:FF:000007">
    <property type="entry name" value="Subtilisin-like serine protease"/>
    <property type="match status" value="1"/>
</dbReference>
<dbReference type="PANTHER" id="PTHR43806">
    <property type="entry name" value="PEPTIDASE S8"/>
    <property type="match status" value="1"/>
</dbReference>
<dbReference type="InterPro" id="IPR015500">
    <property type="entry name" value="Peptidase_S8_subtilisin-rel"/>
</dbReference>
<evidence type="ECO:0000256" key="2">
    <source>
        <dbReference type="ARBA" id="ARBA00022670"/>
    </source>
</evidence>
<proteinExistence type="inferred from homology"/>
<organism evidence="11 12">
    <name type="scientific">Daldinia eschscholtzii</name>
    <dbReference type="NCBI Taxonomy" id="292717"/>
    <lineage>
        <taxon>Eukaryota</taxon>
        <taxon>Fungi</taxon>
        <taxon>Dikarya</taxon>
        <taxon>Ascomycota</taxon>
        <taxon>Pezizomycotina</taxon>
        <taxon>Sordariomycetes</taxon>
        <taxon>Xylariomycetidae</taxon>
        <taxon>Xylariales</taxon>
        <taxon>Hypoxylaceae</taxon>
        <taxon>Daldinia</taxon>
    </lineage>
</organism>
<evidence type="ECO:0000256" key="5">
    <source>
        <dbReference type="ARBA" id="ARBA00022825"/>
    </source>
</evidence>
<comment type="similarity">
    <text evidence="1 6 7">Belongs to the peptidase S8 family.</text>
</comment>
<keyword evidence="4 6" id="KW-0378">Hydrolase</keyword>
<evidence type="ECO:0000256" key="1">
    <source>
        <dbReference type="ARBA" id="ARBA00011073"/>
    </source>
</evidence>
<dbReference type="PANTHER" id="PTHR43806:SF58">
    <property type="entry name" value="ALKALINE PROTEASE 1-RELATED"/>
    <property type="match status" value="1"/>
</dbReference>
<dbReference type="InterPro" id="IPR023828">
    <property type="entry name" value="Peptidase_S8_Ser-AS"/>
</dbReference>
<feature type="domain" description="Inhibitor I9" evidence="10">
    <location>
        <begin position="38"/>
        <end position="113"/>
    </location>
</feature>
<dbReference type="InterPro" id="IPR010259">
    <property type="entry name" value="S8pro/Inhibitor_I9"/>
</dbReference>
<dbReference type="GO" id="GO:0004252">
    <property type="term" value="F:serine-type endopeptidase activity"/>
    <property type="evidence" value="ECO:0007669"/>
    <property type="project" value="UniProtKB-UniRule"/>
</dbReference>
<keyword evidence="2 6" id="KW-0645">Protease</keyword>
<evidence type="ECO:0000313" key="11">
    <source>
        <dbReference type="EMBL" id="KAK6957976.1"/>
    </source>
</evidence>
<evidence type="ECO:0000256" key="8">
    <source>
        <dbReference type="SAM" id="SignalP"/>
    </source>
</evidence>
<gene>
    <name evidence="11" type="ORF">Daesc_000768</name>
</gene>
<evidence type="ECO:0000256" key="6">
    <source>
        <dbReference type="PROSITE-ProRule" id="PRU01240"/>
    </source>
</evidence>
<dbReference type="PROSITE" id="PS51892">
    <property type="entry name" value="SUBTILASE"/>
    <property type="match status" value="1"/>
</dbReference>
<evidence type="ECO:0000259" key="9">
    <source>
        <dbReference type="Pfam" id="PF00082"/>
    </source>
</evidence>
<dbReference type="Pfam" id="PF05922">
    <property type="entry name" value="Inhibitor_I9"/>
    <property type="match status" value="1"/>
</dbReference>
<dbReference type="PROSITE" id="PS00138">
    <property type="entry name" value="SUBTILASE_SER"/>
    <property type="match status" value="1"/>
</dbReference>
<sequence>MTPRLATLALGVFGLVAPALAGVLDVLNLKDGDEVPGKYIVSLRPDIDIGIHLNWVHNAHERSLSRRGYAGLEKMFGFEGFNGYAGEFDDEVIALIKANDNVLTVEPDRVARLTSVTESDAPWGIASLSSRSKLADGKTRGHKYCYDDSAGAGTYAYVLDSGVLTNNSEFEGRAIKGYNSWTGEESFDDHFGHGTHVAGTIASKTYGVAKKATIVDVKVVRGEGYSTVAHVLDGINWTVHNITSTPGRAGKSVINMSLTFKSSAALNSAVNAASLLGILSVVSAGNDGADASGISPASARSALTVGAVNWDRTRASWSNFGRDVDIFAPGVDVASLWNVEGAETLSSGTSMASPHVAGLVLYLKGLEMGLDWPAKTVARVKELATADVVIDAGSGSPNLLAYNGIV</sequence>
<evidence type="ECO:0000313" key="12">
    <source>
        <dbReference type="Proteomes" id="UP001369815"/>
    </source>
</evidence>
<dbReference type="InterPro" id="IPR036852">
    <property type="entry name" value="Peptidase_S8/S53_dom_sf"/>
</dbReference>
<evidence type="ECO:0000256" key="4">
    <source>
        <dbReference type="ARBA" id="ARBA00022801"/>
    </source>
</evidence>
<feature type="active site" description="Charge relay system" evidence="6">
    <location>
        <position position="160"/>
    </location>
</feature>
<dbReference type="AlphaFoldDB" id="A0AAX6MZM6"/>
<dbReference type="InterPro" id="IPR023827">
    <property type="entry name" value="Peptidase_S8_Asp-AS"/>
</dbReference>
<dbReference type="SUPFAM" id="SSF54897">
    <property type="entry name" value="Protease propeptides/inhibitors"/>
    <property type="match status" value="1"/>
</dbReference>
<keyword evidence="12" id="KW-1185">Reference proteome</keyword>
<reference evidence="11 12" key="1">
    <citation type="journal article" date="2024" name="Front Chem Biol">
        <title>Unveiling the potential of Daldinia eschscholtzii MFLUCC 19-0629 through bioactivity and bioinformatics studies for enhanced sustainable agriculture production.</title>
        <authorList>
            <person name="Brooks S."/>
            <person name="Weaver J.A."/>
            <person name="Klomchit A."/>
            <person name="Alharthi S.A."/>
            <person name="Onlamun T."/>
            <person name="Nurani R."/>
            <person name="Vong T.K."/>
            <person name="Alberti F."/>
            <person name="Greco C."/>
        </authorList>
    </citation>
    <scope>NUCLEOTIDE SEQUENCE [LARGE SCALE GENOMIC DNA]</scope>
    <source>
        <strain evidence="11">MFLUCC 19-0629</strain>
    </source>
</reference>
<feature type="active site" description="Charge relay system" evidence="6">
    <location>
        <position position="350"/>
    </location>
</feature>
<dbReference type="EMBL" id="JBANMG010000001">
    <property type="protein sequence ID" value="KAK6957976.1"/>
    <property type="molecule type" value="Genomic_DNA"/>
</dbReference>
<dbReference type="InterPro" id="IPR000209">
    <property type="entry name" value="Peptidase_S8/S53_dom"/>
</dbReference>
<evidence type="ECO:0000256" key="7">
    <source>
        <dbReference type="RuleBase" id="RU003355"/>
    </source>
</evidence>
<dbReference type="GO" id="GO:0006508">
    <property type="term" value="P:proteolysis"/>
    <property type="evidence" value="ECO:0007669"/>
    <property type="project" value="UniProtKB-KW"/>
</dbReference>
<dbReference type="InterPro" id="IPR022398">
    <property type="entry name" value="Peptidase_S8_His-AS"/>
</dbReference>
<dbReference type="SUPFAM" id="SSF52743">
    <property type="entry name" value="Subtilisin-like"/>
    <property type="match status" value="1"/>
</dbReference>
<evidence type="ECO:0000256" key="3">
    <source>
        <dbReference type="ARBA" id="ARBA00022729"/>
    </source>
</evidence>
<dbReference type="CDD" id="cd04077">
    <property type="entry name" value="Peptidases_S8_PCSK9_ProteinaseK_like"/>
    <property type="match status" value="1"/>
</dbReference>
<feature type="domain" description="Peptidase S8/S53" evidence="9">
    <location>
        <begin position="156"/>
        <end position="374"/>
    </location>
</feature>
<protein>
    <submittedName>
        <fullName evidence="11">Uncharacterized protein</fullName>
    </submittedName>
</protein>